<keyword evidence="11" id="KW-1185">Reference proteome</keyword>
<feature type="transmembrane region" description="Helical" evidence="9">
    <location>
        <begin position="158"/>
        <end position="179"/>
    </location>
</feature>
<dbReference type="NCBIfam" id="TIGR00773">
    <property type="entry name" value="NhaA"/>
    <property type="match status" value="1"/>
</dbReference>
<dbReference type="GO" id="GO:0006885">
    <property type="term" value="P:regulation of pH"/>
    <property type="evidence" value="ECO:0007669"/>
    <property type="project" value="UniProtKB-UniRule"/>
</dbReference>
<dbReference type="Proteomes" id="UP000003277">
    <property type="component" value="Unassembled WGS sequence"/>
</dbReference>
<dbReference type="AlphaFoldDB" id="H1CY54"/>
<evidence type="ECO:0000313" key="10">
    <source>
        <dbReference type="EMBL" id="EHO63821.1"/>
    </source>
</evidence>
<evidence type="ECO:0000256" key="5">
    <source>
        <dbReference type="ARBA" id="ARBA00022989"/>
    </source>
</evidence>
<evidence type="ECO:0000256" key="2">
    <source>
        <dbReference type="ARBA" id="ARBA00022449"/>
    </source>
</evidence>
<feature type="transmembrane region" description="Helical" evidence="9">
    <location>
        <begin position="185"/>
        <end position="203"/>
    </location>
</feature>
<dbReference type="GO" id="GO:0005886">
    <property type="term" value="C:plasma membrane"/>
    <property type="evidence" value="ECO:0007669"/>
    <property type="project" value="UniProtKB-SubCell"/>
</dbReference>
<comment type="catalytic activity">
    <reaction evidence="9">
        <text>Na(+)(in) + 2 H(+)(out) = Na(+)(out) + 2 H(+)(in)</text>
        <dbReference type="Rhea" id="RHEA:29251"/>
        <dbReference type="ChEBI" id="CHEBI:15378"/>
        <dbReference type="ChEBI" id="CHEBI:29101"/>
    </reaction>
</comment>
<feature type="transmembrane region" description="Helical" evidence="9">
    <location>
        <begin position="20"/>
        <end position="41"/>
    </location>
</feature>
<keyword evidence="7 9" id="KW-0472">Membrane</keyword>
<comment type="function">
    <text evidence="9">Na(+)/H(+) antiporter that extrudes sodium in exchange for external protons.</text>
</comment>
<name>H1CY54_9FIRM</name>
<dbReference type="PANTHER" id="PTHR30341:SF0">
    <property type="entry name" value="NA(+)_H(+) ANTIPORTER NHAA"/>
    <property type="match status" value="1"/>
</dbReference>
<dbReference type="InterPro" id="IPR004670">
    <property type="entry name" value="NhaA"/>
</dbReference>
<comment type="subcellular location">
    <subcellularLocation>
        <location evidence="1">Cell inner membrane</location>
        <topology evidence="1">Multi-pass membrane protein</topology>
    </subcellularLocation>
    <subcellularLocation>
        <location evidence="9">Cell membrane</location>
        <topology evidence="9">Multi-pass membrane protein</topology>
    </subcellularLocation>
</comment>
<evidence type="ECO:0000256" key="7">
    <source>
        <dbReference type="ARBA" id="ARBA00023136"/>
    </source>
</evidence>
<sequence>MRRKIESLSTTFLSFLRSEASGGVILLICAILAVIIANSPWGGAYEHSLHTPIAIGIGPFSLEMGLLHWVNDGLMAVFFFLVGLEIKREFLYGELRTKSAMILPVCGALGGMLVPALFYSLLNFGTETSGGWGIPMATDIAFALGIMTLAARSAPPGLVVFLTALAIVDDLGAIVVIALFYSTDLAWIALASGLAALAGAFLLNRLKIRFFPAYLALGLVAWYFFLKAGIHPTIAGVILGFSIPAEGNCKVSMLHQWEKRLHPWSAYLIMPVFALSNAGVEISLASLDFTSPLPWGILAGLFLGKPVGIFGSVYLLHKIGHIDIPGKASPRELAATGMLGGIGFTMSIFIASIAFTDPGLLNLAKFSILMASTISAAAGTLVFLISGSKGRDTLPLSEMEKIQG</sequence>
<keyword evidence="2 9" id="KW-0050">Antiport</keyword>
<dbReference type="OrthoDB" id="9808135at2"/>
<keyword evidence="9" id="KW-0406">Ion transport</keyword>
<feature type="transmembrane region" description="Helical" evidence="9">
    <location>
        <begin position="66"/>
        <end position="87"/>
    </location>
</feature>
<evidence type="ECO:0000256" key="8">
    <source>
        <dbReference type="ARBA" id="ARBA00023201"/>
    </source>
</evidence>
<keyword evidence="9" id="KW-0813">Transport</keyword>
<feature type="transmembrane region" description="Helical" evidence="9">
    <location>
        <begin position="132"/>
        <end position="151"/>
    </location>
</feature>
<protein>
    <recommendedName>
        <fullName evidence="9">Na(+)/H(+) antiporter NhaA</fullName>
    </recommendedName>
    <alternativeName>
        <fullName evidence="9">Sodium/proton antiporter NhaA</fullName>
    </alternativeName>
</protein>
<keyword evidence="8 9" id="KW-0739">Sodium transport</keyword>
<evidence type="ECO:0000256" key="1">
    <source>
        <dbReference type="ARBA" id="ARBA00004429"/>
    </source>
</evidence>
<evidence type="ECO:0000256" key="4">
    <source>
        <dbReference type="ARBA" id="ARBA00022692"/>
    </source>
</evidence>
<reference evidence="10 11" key="1">
    <citation type="submission" date="2011-11" db="EMBL/GenBank/DDBJ databases">
        <title>The Genome Sequence of Dialister succinatiphilus YIT 11850.</title>
        <authorList>
            <consortium name="The Broad Institute Genome Sequencing Platform"/>
            <person name="Earl A."/>
            <person name="Ward D."/>
            <person name="Feldgarden M."/>
            <person name="Gevers D."/>
            <person name="Morotomi M."/>
            <person name="Young S.K."/>
            <person name="Zeng Q."/>
            <person name="Gargeya S."/>
            <person name="Fitzgerald M."/>
            <person name="Haas B."/>
            <person name="Abouelleil A."/>
            <person name="Alvarado L."/>
            <person name="Arachchi H.M."/>
            <person name="Berlin A."/>
            <person name="Brown A."/>
            <person name="Chapman S.B."/>
            <person name="Dunbar C."/>
            <person name="Gearin G."/>
            <person name="Goldberg J."/>
            <person name="Griggs A."/>
            <person name="Gujja S."/>
            <person name="Heiman D."/>
            <person name="Howarth C."/>
            <person name="Lui A."/>
            <person name="MacDonald P.J.P."/>
            <person name="Montmayeur A."/>
            <person name="Murphy C."/>
            <person name="Neiman D."/>
            <person name="Pearson M."/>
            <person name="Priest M."/>
            <person name="Roberts A."/>
            <person name="Saif S."/>
            <person name="Shea T."/>
            <person name="Sisk P."/>
            <person name="Stolte C."/>
            <person name="Sykes S."/>
            <person name="Wortman J."/>
            <person name="Nusbaum C."/>
            <person name="Birren B."/>
        </authorList>
    </citation>
    <scope>NUCLEOTIDE SEQUENCE [LARGE SCALE GENOMIC DNA]</scope>
    <source>
        <strain evidence="10 11">YIT 11850</strain>
    </source>
</reference>
<feature type="transmembrane region" description="Helical" evidence="9">
    <location>
        <begin position="99"/>
        <end position="120"/>
    </location>
</feature>
<accession>H1CY54</accession>
<dbReference type="HAMAP" id="MF_01844">
    <property type="entry name" value="NhaA"/>
    <property type="match status" value="1"/>
</dbReference>
<keyword evidence="3 9" id="KW-1003">Cell membrane</keyword>
<dbReference type="STRING" id="742743.HMPREF9453_00292"/>
<proteinExistence type="inferred from homology"/>
<organism evidence="10 11">
    <name type="scientific">Dialister succinatiphilus YIT 11850</name>
    <dbReference type="NCBI Taxonomy" id="742743"/>
    <lineage>
        <taxon>Bacteria</taxon>
        <taxon>Bacillati</taxon>
        <taxon>Bacillota</taxon>
        <taxon>Negativicutes</taxon>
        <taxon>Veillonellales</taxon>
        <taxon>Veillonellaceae</taxon>
        <taxon>Dialister</taxon>
    </lineage>
</organism>
<dbReference type="Gene3D" id="1.20.1530.10">
    <property type="entry name" value="Na+/H+ antiporter like domain"/>
    <property type="match status" value="1"/>
</dbReference>
<dbReference type="NCBIfam" id="NF007112">
    <property type="entry name" value="PRK09561.1"/>
    <property type="match status" value="1"/>
</dbReference>
<feature type="transmembrane region" description="Helical" evidence="9">
    <location>
        <begin position="337"/>
        <end position="355"/>
    </location>
</feature>
<dbReference type="EMBL" id="ADLT01000008">
    <property type="protein sequence ID" value="EHO63821.1"/>
    <property type="molecule type" value="Genomic_DNA"/>
</dbReference>
<dbReference type="PATRIC" id="fig|742743.3.peg.297"/>
<keyword evidence="5 9" id="KW-1133">Transmembrane helix</keyword>
<feature type="transmembrane region" description="Helical" evidence="9">
    <location>
        <begin position="210"/>
        <end position="226"/>
    </location>
</feature>
<evidence type="ECO:0000256" key="3">
    <source>
        <dbReference type="ARBA" id="ARBA00022475"/>
    </source>
</evidence>
<evidence type="ECO:0000313" key="11">
    <source>
        <dbReference type="Proteomes" id="UP000003277"/>
    </source>
</evidence>
<dbReference type="PANTHER" id="PTHR30341">
    <property type="entry name" value="SODIUM ION/PROTON ANTIPORTER NHAA-RELATED"/>
    <property type="match status" value="1"/>
</dbReference>
<dbReference type="eggNOG" id="COG3004">
    <property type="taxonomic scope" value="Bacteria"/>
</dbReference>
<dbReference type="HOGENOM" id="CLU_015803_1_2_9"/>
<gene>
    <name evidence="9" type="primary">nhaA</name>
    <name evidence="10" type="ORF">HMPREF9453_00292</name>
</gene>
<keyword evidence="6 9" id="KW-0915">Sodium</keyword>
<dbReference type="Pfam" id="PF06965">
    <property type="entry name" value="Na_H_antiport_1"/>
    <property type="match status" value="1"/>
</dbReference>
<feature type="transmembrane region" description="Helical" evidence="9">
    <location>
        <begin position="293"/>
        <end position="316"/>
    </location>
</feature>
<comment type="similarity">
    <text evidence="9">Belongs to the NhaA Na(+)/H(+) (TC 2.A.33) antiporter family.</text>
</comment>
<feature type="transmembrane region" description="Helical" evidence="9">
    <location>
        <begin position="367"/>
        <end position="385"/>
    </location>
</feature>
<dbReference type="InterPro" id="IPR023171">
    <property type="entry name" value="Na/H_antiporter_dom_sf"/>
</dbReference>
<evidence type="ECO:0000256" key="6">
    <source>
        <dbReference type="ARBA" id="ARBA00023053"/>
    </source>
</evidence>
<dbReference type="GO" id="GO:0015385">
    <property type="term" value="F:sodium:proton antiporter activity"/>
    <property type="evidence" value="ECO:0007669"/>
    <property type="project" value="UniProtKB-UniRule"/>
</dbReference>
<comment type="caution">
    <text evidence="10">The sequence shown here is derived from an EMBL/GenBank/DDBJ whole genome shotgun (WGS) entry which is preliminary data.</text>
</comment>
<keyword evidence="4 9" id="KW-0812">Transmembrane</keyword>
<dbReference type="NCBIfam" id="NF007111">
    <property type="entry name" value="PRK09560.1"/>
    <property type="match status" value="1"/>
</dbReference>
<evidence type="ECO:0000256" key="9">
    <source>
        <dbReference type="HAMAP-Rule" id="MF_01844"/>
    </source>
</evidence>
<dbReference type="RefSeq" id="WP_008858798.1">
    <property type="nucleotide sequence ID" value="NZ_JH591187.1"/>
</dbReference>